<accession>A0A1I1LUS8</accession>
<dbReference type="OrthoDB" id="1904240at2"/>
<evidence type="ECO:0000313" key="2">
    <source>
        <dbReference type="Proteomes" id="UP000199263"/>
    </source>
</evidence>
<name>A0A1I1LUS8_9CLOT</name>
<dbReference type="Proteomes" id="UP000199263">
    <property type="component" value="Unassembled WGS sequence"/>
</dbReference>
<evidence type="ECO:0000313" key="1">
    <source>
        <dbReference type="EMBL" id="SFC76735.1"/>
    </source>
</evidence>
<proteinExistence type="predicted"/>
<dbReference type="RefSeq" id="WP_090090560.1">
    <property type="nucleotide sequence ID" value="NZ_FOMG01000009.1"/>
</dbReference>
<sequence length="312" mass="35662">MANPFDILIYLDEYLVKNLSSLVLSGYIDTRILRNTRDKTCSSGLHLEKRNGAFTQETCGKNEREGFKDRNKASLMNQEKHDHICGDLDERNYAKQEEEIRRTYTTFVLNQNLNNYLNSDHILQYKNEKNIFDNAIASGELIEVTGKITNQCLTSYLDILINLLTSIGCENLNTILNKEKSNFINFSVFLNMISHLKETLILNNTQDLMMSMGKCTAILTVNTKNFMNSECNMFDKINCDCKVIGKVIKTCANGECINFLRKTGQDKFYEEFLSSCNFLLDSLKENGIIIPEMPCCKIEENAIQILPLSISI</sequence>
<organism evidence="1 2">
    <name type="scientific">Clostridium uliginosum</name>
    <dbReference type="NCBI Taxonomy" id="119641"/>
    <lineage>
        <taxon>Bacteria</taxon>
        <taxon>Bacillati</taxon>
        <taxon>Bacillota</taxon>
        <taxon>Clostridia</taxon>
        <taxon>Eubacteriales</taxon>
        <taxon>Clostridiaceae</taxon>
        <taxon>Clostridium</taxon>
    </lineage>
</organism>
<gene>
    <name evidence="1" type="ORF">SAMN05421842_10940</name>
</gene>
<reference evidence="1 2" key="1">
    <citation type="submission" date="2016-10" db="EMBL/GenBank/DDBJ databases">
        <authorList>
            <person name="de Groot N.N."/>
        </authorList>
    </citation>
    <scope>NUCLEOTIDE SEQUENCE [LARGE SCALE GENOMIC DNA]</scope>
    <source>
        <strain evidence="1 2">DSM 12992</strain>
    </source>
</reference>
<dbReference type="EMBL" id="FOMG01000009">
    <property type="protein sequence ID" value="SFC76735.1"/>
    <property type="molecule type" value="Genomic_DNA"/>
</dbReference>
<dbReference type="AlphaFoldDB" id="A0A1I1LUS8"/>
<protein>
    <submittedName>
        <fullName evidence="1">Uncharacterized protein</fullName>
    </submittedName>
</protein>
<dbReference type="STRING" id="119641.SAMN05421842_10940"/>
<keyword evidence="2" id="KW-1185">Reference proteome</keyword>